<dbReference type="InterPro" id="IPR036866">
    <property type="entry name" value="RibonucZ/Hydroxyglut_hydro"/>
</dbReference>
<organism evidence="1 2">
    <name type="scientific">Legionella drozanskii LLAP-1</name>
    <dbReference type="NCBI Taxonomy" id="1212489"/>
    <lineage>
        <taxon>Bacteria</taxon>
        <taxon>Pseudomonadati</taxon>
        <taxon>Pseudomonadota</taxon>
        <taxon>Gammaproteobacteria</taxon>
        <taxon>Legionellales</taxon>
        <taxon>Legionellaceae</taxon>
        <taxon>Legionella</taxon>
    </lineage>
</organism>
<keyword evidence="2" id="KW-1185">Reference proteome</keyword>
<dbReference type="PATRIC" id="fig|1212489.4.peg.3247"/>
<dbReference type="EC" id="3.1.-.-" evidence="1"/>
<keyword evidence="1" id="KW-0378">Hydrolase</keyword>
<comment type="caution">
    <text evidence="1">The sequence shown here is derived from an EMBL/GenBank/DDBJ whole genome shotgun (WGS) entry which is preliminary data.</text>
</comment>
<protein>
    <submittedName>
        <fullName evidence="1">Ribonuclease</fullName>
        <ecNumber evidence="1">3.1.-.-</ecNumber>
    </submittedName>
</protein>
<dbReference type="InterPro" id="IPR050698">
    <property type="entry name" value="MBL"/>
</dbReference>
<dbReference type="RefSeq" id="WP_058497332.1">
    <property type="nucleotide sequence ID" value="NZ_CAAAIU010000009.1"/>
</dbReference>
<dbReference type="OrthoDB" id="9803916at2"/>
<dbReference type="EMBL" id="LNXY01000033">
    <property type="protein sequence ID" value="KTC84261.1"/>
    <property type="molecule type" value="Genomic_DNA"/>
</dbReference>
<dbReference type="PANTHER" id="PTHR11203:SF49">
    <property type="entry name" value="BLL1145 PROTEIN"/>
    <property type="match status" value="1"/>
</dbReference>
<dbReference type="InterPro" id="IPR026360">
    <property type="entry name" value="Xnuc_lig_assoc"/>
</dbReference>
<proteinExistence type="predicted"/>
<gene>
    <name evidence="1" type="ORF">Ldro_3067</name>
</gene>
<dbReference type="GO" id="GO:0004521">
    <property type="term" value="F:RNA endonuclease activity"/>
    <property type="evidence" value="ECO:0007669"/>
    <property type="project" value="TreeGrafter"/>
</dbReference>
<sequence>MPKLSDWLIPKPAGLFCVPGDFYIDPIDCVDRAVITHAHNDHARPGHDKVLASPETIDIMQLRFGDKACGQWQNLPYHQPLKINQVNLSFIPAGHILGSCQVVIEYSNQRLIISGDYKRAYDPTCMAFEAMVCDFFVTEATFGLPIFKHPPIEDEIKKLFASLEKFPFCHLVGVYPLGKCQRVIKTLRQLHYSEPIYLHGALVNLCQLYESWGVELGELRPALSLDKASAIKKIVLCPPGELHSRWTRRFGEIIRANASGWMQIRARAKQKNVDLPLVISDHADWFELLQTIDEDKPEEVWVTHGLEDALVYAARQKGFKAKALRLLGQDESED</sequence>
<evidence type="ECO:0000313" key="1">
    <source>
        <dbReference type="EMBL" id="KTC84261.1"/>
    </source>
</evidence>
<dbReference type="SUPFAM" id="SSF56281">
    <property type="entry name" value="Metallo-hydrolase/oxidoreductase"/>
    <property type="match status" value="1"/>
</dbReference>
<dbReference type="GO" id="GO:0016787">
    <property type="term" value="F:hydrolase activity"/>
    <property type="evidence" value="ECO:0007669"/>
    <property type="project" value="UniProtKB-KW"/>
</dbReference>
<reference evidence="1 2" key="1">
    <citation type="submission" date="2015-11" db="EMBL/GenBank/DDBJ databases">
        <title>Genomic analysis of 38 Legionella species identifies large and diverse effector repertoires.</title>
        <authorList>
            <person name="Burstein D."/>
            <person name="Amaro F."/>
            <person name="Zusman T."/>
            <person name="Lifshitz Z."/>
            <person name="Cohen O."/>
            <person name="Gilbert J.A."/>
            <person name="Pupko T."/>
            <person name="Shuman H.A."/>
            <person name="Segal G."/>
        </authorList>
    </citation>
    <scope>NUCLEOTIDE SEQUENCE [LARGE SCALE GENOMIC DNA]</scope>
    <source>
        <strain evidence="1 2">ATCC 700990</strain>
    </source>
</reference>
<name>A0A0W0SMS2_9GAMM</name>
<accession>A0A0W0SMS2</accession>
<dbReference type="Proteomes" id="UP000054736">
    <property type="component" value="Unassembled WGS sequence"/>
</dbReference>
<evidence type="ECO:0000313" key="2">
    <source>
        <dbReference type="Proteomes" id="UP000054736"/>
    </source>
</evidence>
<dbReference type="AlphaFoldDB" id="A0A0W0SMS2"/>
<dbReference type="PANTHER" id="PTHR11203">
    <property type="entry name" value="CLEAVAGE AND POLYADENYLATION SPECIFICITY FACTOR FAMILY MEMBER"/>
    <property type="match status" value="1"/>
</dbReference>
<dbReference type="NCBIfam" id="TIGR04122">
    <property type="entry name" value="Xnuc_lig_assoc"/>
    <property type="match status" value="1"/>
</dbReference>
<dbReference type="Gene3D" id="3.60.15.10">
    <property type="entry name" value="Ribonuclease Z/Hydroxyacylglutathione hydrolase-like"/>
    <property type="match status" value="1"/>
</dbReference>
<dbReference type="STRING" id="1212489.Ldro_3067"/>